<evidence type="ECO:0000313" key="7">
    <source>
        <dbReference type="Proteomes" id="UP000320876"/>
    </source>
</evidence>
<name>A0A542DGT4_AMYCI</name>
<gene>
    <name evidence="6" type="ORF">FB471_1994</name>
</gene>
<dbReference type="RefSeq" id="WP_141997135.1">
    <property type="nucleotide sequence ID" value="NZ_VFML01000001.1"/>
</dbReference>
<dbReference type="GO" id="GO:0016020">
    <property type="term" value="C:membrane"/>
    <property type="evidence" value="ECO:0007669"/>
    <property type="project" value="UniProtKB-SubCell"/>
</dbReference>
<evidence type="ECO:0000256" key="5">
    <source>
        <dbReference type="SAM" id="Phobius"/>
    </source>
</evidence>
<keyword evidence="2 5" id="KW-0812">Transmembrane</keyword>
<evidence type="ECO:0000313" key="6">
    <source>
        <dbReference type="EMBL" id="TQJ02272.1"/>
    </source>
</evidence>
<keyword evidence="3 5" id="KW-1133">Transmembrane helix</keyword>
<evidence type="ECO:0000256" key="2">
    <source>
        <dbReference type="ARBA" id="ARBA00022692"/>
    </source>
</evidence>
<dbReference type="InterPro" id="IPR032808">
    <property type="entry name" value="DoxX"/>
</dbReference>
<organism evidence="6 7">
    <name type="scientific">Amycolatopsis cihanbeyliensis</name>
    <dbReference type="NCBI Taxonomy" id="1128664"/>
    <lineage>
        <taxon>Bacteria</taxon>
        <taxon>Bacillati</taxon>
        <taxon>Actinomycetota</taxon>
        <taxon>Actinomycetes</taxon>
        <taxon>Pseudonocardiales</taxon>
        <taxon>Pseudonocardiaceae</taxon>
        <taxon>Amycolatopsis</taxon>
    </lineage>
</organism>
<evidence type="ECO:0000256" key="1">
    <source>
        <dbReference type="ARBA" id="ARBA00004141"/>
    </source>
</evidence>
<keyword evidence="7" id="KW-1185">Reference proteome</keyword>
<dbReference type="AlphaFoldDB" id="A0A542DGT4"/>
<accession>A0A542DGT4</accession>
<feature type="transmembrane region" description="Helical" evidence="5">
    <location>
        <begin position="69"/>
        <end position="89"/>
    </location>
</feature>
<evidence type="ECO:0000256" key="3">
    <source>
        <dbReference type="ARBA" id="ARBA00022989"/>
    </source>
</evidence>
<protein>
    <submittedName>
        <fullName evidence="6">DoxX-like protein</fullName>
    </submittedName>
</protein>
<dbReference type="Proteomes" id="UP000320876">
    <property type="component" value="Unassembled WGS sequence"/>
</dbReference>
<keyword evidence="4 5" id="KW-0472">Membrane</keyword>
<proteinExistence type="predicted"/>
<comment type="caution">
    <text evidence="6">The sequence shown here is derived from an EMBL/GenBank/DDBJ whole genome shotgun (WGS) entry which is preliminary data.</text>
</comment>
<dbReference type="EMBL" id="VFML01000001">
    <property type="protein sequence ID" value="TQJ02272.1"/>
    <property type="molecule type" value="Genomic_DNA"/>
</dbReference>
<evidence type="ECO:0000256" key="4">
    <source>
        <dbReference type="ARBA" id="ARBA00023136"/>
    </source>
</evidence>
<sequence length="116" mass="12111">MFTLYLVVVLVTATGTLAAAVADFLRTEWILGNMRKYGLPKSWIHPLGAVKAAGALGLLAGFAVPALGIAAAAGLVLYFAGAMLTVARARWYAHLVYPGVFLLLATGSLALRLIAP</sequence>
<dbReference type="Pfam" id="PF13564">
    <property type="entry name" value="DoxX_2"/>
    <property type="match status" value="1"/>
</dbReference>
<feature type="transmembrane region" description="Helical" evidence="5">
    <location>
        <begin position="95"/>
        <end position="115"/>
    </location>
</feature>
<reference evidence="6 7" key="1">
    <citation type="submission" date="2019-06" db="EMBL/GenBank/DDBJ databases">
        <title>Sequencing the genomes of 1000 actinobacteria strains.</title>
        <authorList>
            <person name="Klenk H.-P."/>
        </authorList>
    </citation>
    <scope>NUCLEOTIDE SEQUENCE [LARGE SCALE GENOMIC DNA]</scope>
    <source>
        <strain evidence="6 7">DSM 45679</strain>
    </source>
</reference>
<comment type="subcellular location">
    <subcellularLocation>
        <location evidence="1">Membrane</location>
        <topology evidence="1">Multi-pass membrane protein</topology>
    </subcellularLocation>
</comment>